<dbReference type="EMBL" id="RAYQ01000016">
    <property type="protein sequence ID" value="RKI90125.1"/>
    <property type="molecule type" value="Genomic_DNA"/>
</dbReference>
<reference evidence="1 2" key="1">
    <citation type="submission" date="2018-09" db="EMBL/GenBank/DDBJ databases">
        <title>Murine metabolic-syndrome-specific gut microbial biobank.</title>
        <authorList>
            <person name="Liu C."/>
        </authorList>
    </citation>
    <scope>NUCLEOTIDE SEQUENCE [LARGE SCALE GENOMIC DNA]</scope>
    <source>
        <strain evidence="1 2">0.1xD8-82</strain>
    </source>
</reference>
<comment type="caution">
    <text evidence="1">The sequence shown here is derived from an EMBL/GenBank/DDBJ whole genome shotgun (WGS) entry which is preliminary data.</text>
</comment>
<name>A0A3A9AUT8_9FIRM</name>
<evidence type="ECO:0000313" key="2">
    <source>
        <dbReference type="Proteomes" id="UP000280696"/>
    </source>
</evidence>
<sequence>MFNFHGKFVRQNGKKLLAEGRPSNQVIKNNRLANTVIFYIIYVNCQNQISYSISYQNNCRHFTVTRKAAGKSDFTYEQATYNL</sequence>
<gene>
    <name evidence="1" type="ORF">D7V94_14725</name>
</gene>
<keyword evidence="2" id="KW-1185">Reference proteome</keyword>
<accession>A0A3A9AUT8</accession>
<evidence type="ECO:0000313" key="1">
    <source>
        <dbReference type="EMBL" id="RKI90125.1"/>
    </source>
</evidence>
<proteinExistence type="predicted"/>
<dbReference type="AlphaFoldDB" id="A0A3A9AUT8"/>
<organism evidence="1 2">
    <name type="scientific">Parablautia intestinalis</name>
    <dbReference type="NCBI Taxonomy" id="2320100"/>
    <lineage>
        <taxon>Bacteria</taxon>
        <taxon>Bacillati</taxon>
        <taxon>Bacillota</taxon>
        <taxon>Clostridia</taxon>
        <taxon>Lachnospirales</taxon>
        <taxon>Lachnospiraceae</taxon>
        <taxon>Parablautia</taxon>
    </lineage>
</organism>
<dbReference type="Proteomes" id="UP000280696">
    <property type="component" value="Unassembled WGS sequence"/>
</dbReference>
<protein>
    <submittedName>
        <fullName evidence="1">Uncharacterized protein</fullName>
    </submittedName>
</protein>